<protein>
    <recommendedName>
        <fullName evidence="4">Peptidase</fullName>
    </recommendedName>
</protein>
<keyword evidence="1" id="KW-0812">Transmembrane</keyword>
<accession>A0A292ZN91</accession>
<dbReference type="EMBL" id="BEWI01000032">
    <property type="protein sequence ID" value="GAY24343.1"/>
    <property type="molecule type" value="Genomic_DNA"/>
</dbReference>
<evidence type="ECO:0000256" key="1">
    <source>
        <dbReference type="SAM" id="Phobius"/>
    </source>
</evidence>
<reference evidence="2 3" key="1">
    <citation type="journal article" date="2013" name="Biodegradation">
        <title>Occurrence of 4-tert-butylphenol (4-t-BP) biodegradation in an aquatic sample caused by the presence of Spirodela polyrrhiza and isolation of a 4-t-BP-utilizing bacterium.</title>
        <authorList>
            <person name="Ogata Y."/>
            <person name="Toyama T."/>
            <person name="Yu N."/>
            <person name="Wang X."/>
            <person name="Sei K."/>
            <person name="Ike M."/>
        </authorList>
    </citation>
    <scope>NUCLEOTIDE SEQUENCE [LARGE SCALE GENOMIC DNA]</scope>
    <source>
        <strain evidence="2 3">OMI</strain>
    </source>
</reference>
<feature type="transmembrane region" description="Helical" evidence="1">
    <location>
        <begin position="41"/>
        <end position="59"/>
    </location>
</feature>
<keyword evidence="1" id="KW-1133">Transmembrane helix</keyword>
<evidence type="ECO:0000313" key="2">
    <source>
        <dbReference type="EMBL" id="GAY24343.1"/>
    </source>
</evidence>
<dbReference type="RefSeq" id="WP_099186824.1">
    <property type="nucleotide sequence ID" value="NZ_BEWI01000032.1"/>
</dbReference>
<dbReference type="InterPro" id="IPR036286">
    <property type="entry name" value="LexA/Signal_pep-like_sf"/>
</dbReference>
<organism evidence="2 3">
    <name type="scientific">Sphingobium fuliginis (strain ATCC 27551)</name>
    <dbReference type="NCBI Taxonomy" id="336203"/>
    <lineage>
        <taxon>Bacteria</taxon>
        <taxon>Pseudomonadati</taxon>
        <taxon>Pseudomonadota</taxon>
        <taxon>Alphaproteobacteria</taxon>
        <taxon>Sphingomonadales</taxon>
        <taxon>Sphingomonadaceae</taxon>
        <taxon>Sphingobium</taxon>
    </lineage>
</organism>
<proteinExistence type="predicted"/>
<dbReference type="Proteomes" id="UP000221538">
    <property type="component" value="Unassembled WGS sequence"/>
</dbReference>
<evidence type="ECO:0000313" key="3">
    <source>
        <dbReference type="Proteomes" id="UP000221538"/>
    </source>
</evidence>
<dbReference type="AlphaFoldDB" id="A0A292ZN91"/>
<comment type="caution">
    <text evidence="2">The sequence shown here is derived from an EMBL/GenBank/DDBJ whole genome shotgun (WGS) entry which is preliminary data.</text>
</comment>
<keyword evidence="1" id="KW-0472">Membrane</keyword>
<gene>
    <name evidence="2" type="ORF">SFOMI_4923</name>
</gene>
<evidence type="ECO:0008006" key="4">
    <source>
        <dbReference type="Google" id="ProtNLM"/>
    </source>
</evidence>
<reference evidence="2 3" key="2">
    <citation type="journal article" date="2013" name="Environ. Sci. Technol.">
        <title>The 4-tert-butylphenol-utilizing bacterium Sphingobium fuliginis OMI can degrade bisphenols via phenolic ring hydroxylation and meta-cleavage pathway.</title>
        <authorList>
            <person name="Ogata Y."/>
            <person name="Goda S."/>
            <person name="Toyama T."/>
            <person name="Sei K."/>
            <person name="Ike M."/>
        </authorList>
    </citation>
    <scope>NUCLEOTIDE SEQUENCE [LARGE SCALE GENOMIC DNA]</scope>
    <source>
        <strain evidence="2 3">OMI</strain>
    </source>
</reference>
<name>A0A292ZN91_SPHSA</name>
<sequence length="199" mass="22516">MLRLAWNAGKFVWPRVRDLPRLAASALQSTDPEQPFFQSRLAKATLIVSAIALFIWWALPQLIWVRSPSIDAWAVRKVGGKVERHDLVMFELRHSLAGPLPVNVTKYALCLPGDYLASYTMHSDRFPKRLEAAYFCNGSLIGVSKPYGHAGQRLDYFRWKNGPVPKGQAYIGSSYKDGFDSRYFGLVPISALTRMERVL</sequence>
<dbReference type="SUPFAM" id="SSF51306">
    <property type="entry name" value="LexA/Signal peptidase"/>
    <property type="match status" value="1"/>
</dbReference>